<dbReference type="GO" id="GO:0008703">
    <property type="term" value="F:5-amino-6-(5-phosphoribosylamino)uracil reductase activity"/>
    <property type="evidence" value="ECO:0007669"/>
    <property type="project" value="InterPro"/>
</dbReference>
<proteinExistence type="predicted"/>
<dbReference type="AlphaFoldDB" id="A0A4V2KUA4"/>
<dbReference type="Gene3D" id="3.40.430.10">
    <property type="entry name" value="Dihydrofolate Reductase, subunit A"/>
    <property type="match status" value="1"/>
</dbReference>
<name>A0A4V2KUA4_9HYPH</name>
<dbReference type="Pfam" id="PF01872">
    <property type="entry name" value="RibD_C"/>
    <property type="match status" value="1"/>
</dbReference>
<dbReference type="SUPFAM" id="SSF53597">
    <property type="entry name" value="Dihydrofolate reductase-like"/>
    <property type="match status" value="1"/>
</dbReference>
<evidence type="ECO:0000259" key="1">
    <source>
        <dbReference type="Pfam" id="PF01872"/>
    </source>
</evidence>
<dbReference type="GO" id="GO:0009231">
    <property type="term" value="P:riboflavin biosynthetic process"/>
    <property type="evidence" value="ECO:0007669"/>
    <property type="project" value="InterPro"/>
</dbReference>
<gene>
    <name evidence="2" type="ORF">EYW49_04505</name>
</gene>
<keyword evidence="3" id="KW-1185">Reference proteome</keyword>
<sequence length="258" mass="27750">MRSSSSPTETSDTSWPISCGGFLGTRSSSIRAMGGVRGCRDGFDPGAPVEYRTGSAGPKGFDAPRTDRRGAGMVEVVVYIAHSVDGLIADRAGSLDWLKPWEAGDYGYDAFYARIDAVVMGSTTYRECRRFPEWPYRGKAAMVMTKGPRIDEDGLAVFDDRTAVEIAIDLERAGLGRIWVVGGGGPIRAFLDAGLVRRMHLFQIPVLLGGGTPLWPPGRKAWSATVDRVTAHRDGVIETVLEISSPDGGGRDRGRSGL</sequence>
<evidence type="ECO:0000313" key="3">
    <source>
        <dbReference type="Proteomes" id="UP000292781"/>
    </source>
</evidence>
<organism evidence="2 3">
    <name type="scientific">Siculibacillus lacustris</name>
    <dbReference type="NCBI Taxonomy" id="1549641"/>
    <lineage>
        <taxon>Bacteria</taxon>
        <taxon>Pseudomonadati</taxon>
        <taxon>Pseudomonadota</taxon>
        <taxon>Alphaproteobacteria</taxon>
        <taxon>Hyphomicrobiales</taxon>
        <taxon>Ancalomicrobiaceae</taxon>
        <taxon>Siculibacillus</taxon>
    </lineage>
</organism>
<dbReference type="PANTHER" id="PTHR38011:SF11">
    <property type="entry name" value="2,5-DIAMINO-6-RIBOSYLAMINO-4(3H)-PYRIMIDINONE 5'-PHOSPHATE REDUCTASE"/>
    <property type="match status" value="1"/>
</dbReference>
<accession>A0A4V2KUA4</accession>
<dbReference type="OrthoDB" id="9782335at2"/>
<comment type="caution">
    <text evidence="2">The sequence shown here is derived from an EMBL/GenBank/DDBJ whole genome shotgun (WGS) entry which is preliminary data.</text>
</comment>
<dbReference type="InterPro" id="IPR002734">
    <property type="entry name" value="RibDG_C"/>
</dbReference>
<feature type="domain" description="Bacterial bifunctional deaminase-reductase C-terminal" evidence="1">
    <location>
        <begin position="76"/>
        <end position="218"/>
    </location>
</feature>
<evidence type="ECO:0000313" key="2">
    <source>
        <dbReference type="EMBL" id="TBW40445.1"/>
    </source>
</evidence>
<dbReference type="InterPro" id="IPR050765">
    <property type="entry name" value="Riboflavin_Biosynth_HTPR"/>
</dbReference>
<dbReference type="Proteomes" id="UP000292781">
    <property type="component" value="Unassembled WGS sequence"/>
</dbReference>
<protein>
    <submittedName>
        <fullName evidence="2">Dihydrofolate reductase</fullName>
    </submittedName>
</protein>
<dbReference type="InterPro" id="IPR024072">
    <property type="entry name" value="DHFR-like_dom_sf"/>
</dbReference>
<dbReference type="EMBL" id="SJFN01000004">
    <property type="protein sequence ID" value="TBW40445.1"/>
    <property type="molecule type" value="Genomic_DNA"/>
</dbReference>
<dbReference type="PANTHER" id="PTHR38011">
    <property type="entry name" value="DIHYDROFOLATE REDUCTASE FAMILY PROTEIN (AFU_ORTHOLOGUE AFUA_8G06820)"/>
    <property type="match status" value="1"/>
</dbReference>
<reference evidence="2 3" key="1">
    <citation type="submission" date="2019-02" db="EMBL/GenBank/DDBJ databases">
        <title>Siculibacillus lacustris gen. nov., sp. nov., a new rosette-forming bacterium isolated from a freshwater crater lake (Lake St. Ana, Romania).</title>
        <authorList>
            <person name="Felfoldi T."/>
            <person name="Marton Z."/>
            <person name="Szabo A."/>
            <person name="Mentes A."/>
            <person name="Boka K."/>
            <person name="Marialigeti K."/>
            <person name="Mathe I."/>
            <person name="Koncz M."/>
            <person name="Schumann P."/>
            <person name="Toth E."/>
        </authorList>
    </citation>
    <scope>NUCLEOTIDE SEQUENCE [LARGE SCALE GENOMIC DNA]</scope>
    <source>
        <strain evidence="2 3">SA-279</strain>
    </source>
</reference>